<dbReference type="EMBL" id="SKBN01000008">
    <property type="protein sequence ID" value="TGJ87885.1"/>
    <property type="molecule type" value="Genomic_DNA"/>
</dbReference>
<dbReference type="Proteomes" id="UP000297716">
    <property type="component" value="Unassembled WGS sequence"/>
</dbReference>
<feature type="region of interest" description="Disordered" evidence="1">
    <location>
        <begin position="1"/>
        <end position="35"/>
    </location>
</feature>
<dbReference type="STRING" id="37992.A0A4Z0Z8K4"/>
<comment type="caution">
    <text evidence="3">The sequence shown here is derived from an EMBL/GenBank/DDBJ whole genome shotgun (WGS) entry which is preliminary data.</text>
</comment>
<sequence length="183" mass="19718">MATEQKPTITVLAPPREIQQSPTLGEPVGAGPSQPAEFRGFDFFAQRDFNEFKDASRAYFAEKKGNPSSWLGDATPPASAHTSLDEPRPEEFPQPPNQGEPLGGERKILGLRRPWFWTLLAIIAVVIIVAIGLGVGIGLTRQANSSKSASAVGPAHTSHKWDDDGNFVSDPYIYTGVGGHPEI</sequence>
<evidence type="ECO:0000256" key="2">
    <source>
        <dbReference type="SAM" id="Phobius"/>
    </source>
</evidence>
<reference evidence="3 4" key="1">
    <citation type="submission" date="2019-03" db="EMBL/GenBank/DDBJ databases">
        <title>Draft genome sequence of Xylaria hypoxylon DSM 108379, a ubiquitous saprotrophic-parasitic fungi on hardwood.</title>
        <authorList>
            <person name="Buettner E."/>
            <person name="Leonhardt S."/>
            <person name="Gebauer A.M."/>
            <person name="Liers C."/>
            <person name="Hofrichter M."/>
            <person name="Kellner H."/>
        </authorList>
    </citation>
    <scope>NUCLEOTIDE SEQUENCE [LARGE SCALE GENOMIC DNA]</scope>
    <source>
        <strain evidence="3 4">DSM 108379</strain>
    </source>
</reference>
<organism evidence="3 4">
    <name type="scientific">Xylaria hypoxylon</name>
    <dbReference type="NCBI Taxonomy" id="37992"/>
    <lineage>
        <taxon>Eukaryota</taxon>
        <taxon>Fungi</taxon>
        <taxon>Dikarya</taxon>
        <taxon>Ascomycota</taxon>
        <taxon>Pezizomycotina</taxon>
        <taxon>Sordariomycetes</taxon>
        <taxon>Xylariomycetidae</taxon>
        <taxon>Xylariales</taxon>
        <taxon>Xylariaceae</taxon>
        <taxon>Xylaria</taxon>
    </lineage>
</organism>
<keyword evidence="4" id="KW-1185">Reference proteome</keyword>
<name>A0A4Z0Z8K4_9PEZI</name>
<dbReference type="OrthoDB" id="3499003at2759"/>
<keyword evidence="2" id="KW-1133">Transmembrane helix</keyword>
<feature type="region of interest" description="Disordered" evidence="1">
    <location>
        <begin position="64"/>
        <end position="105"/>
    </location>
</feature>
<protein>
    <submittedName>
        <fullName evidence="3">Uncharacterized protein</fullName>
    </submittedName>
</protein>
<accession>A0A4Z0Z8K4</accession>
<evidence type="ECO:0000256" key="1">
    <source>
        <dbReference type="SAM" id="MobiDB-lite"/>
    </source>
</evidence>
<evidence type="ECO:0000313" key="3">
    <source>
        <dbReference type="EMBL" id="TGJ87885.1"/>
    </source>
</evidence>
<feature type="transmembrane region" description="Helical" evidence="2">
    <location>
        <begin position="115"/>
        <end position="139"/>
    </location>
</feature>
<keyword evidence="2" id="KW-0472">Membrane</keyword>
<evidence type="ECO:0000313" key="4">
    <source>
        <dbReference type="Proteomes" id="UP000297716"/>
    </source>
</evidence>
<keyword evidence="2" id="KW-0812">Transmembrane</keyword>
<proteinExistence type="predicted"/>
<dbReference type="AlphaFoldDB" id="A0A4Z0Z8K4"/>
<gene>
    <name evidence="3" type="ORF">E0Z10_g843</name>
</gene>